<keyword evidence="2" id="KW-1185">Reference proteome</keyword>
<gene>
    <name evidence="1" type="ORF">VSR73_09395</name>
</gene>
<evidence type="ECO:0000313" key="1">
    <source>
        <dbReference type="EMBL" id="MEM5421271.1"/>
    </source>
</evidence>
<dbReference type="EMBL" id="JAYMRV010000002">
    <property type="protein sequence ID" value="MEM5421271.1"/>
    <property type="molecule type" value="Genomic_DNA"/>
</dbReference>
<comment type="caution">
    <text evidence="1">The sequence shown here is derived from an EMBL/GenBank/DDBJ whole genome shotgun (WGS) entry which is preliminary data.</text>
</comment>
<organism evidence="1 2">
    <name type="scientific">Paraburkholderia ferrariae</name>
    <dbReference type="NCBI Taxonomy" id="386056"/>
    <lineage>
        <taxon>Bacteria</taxon>
        <taxon>Pseudomonadati</taxon>
        <taxon>Pseudomonadota</taxon>
        <taxon>Betaproteobacteria</taxon>
        <taxon>Burkholderiales</taxon>
        <taxon>Burkholderiaceae</taxon>
        <taxon>Paraburkholderia</taxon>
    </lineage>
</organism>
<reference evidence="1 2" key="1">
    <citation type="submission" date="2024-01" db="EMBL/GenBank/DDBJ databases">
        <title>The diversity of rhizobia nodulating Mimosa spp. in eleven states of Brazil covering several biomes is determined by host plant, location, and edaphic factors.</title>
        <authorList>
            <person name="Rouws L."/>
            <person name="Barauna A."/>
            <person name="Beukes C."/>
            <person name="De Faria S.M."/>
            <person name="Gross E."/>
            <person name="Dos Reis Junior F.B."/>
            <person name="Simon M."/>
            <person name="Maluk M."/>
            <person name="Odee D.W."/>
            <person name="Kenicer G."/>
            <person name="Young J.P.W."/>
            <person name="Reis V.M."/>
            <person name="Zilli J."/>
            <person name="James E.K."/>
        </authorList>
    </citation>
    <scope>NUCLEOTIDE SEQUENCE [LARGE SCALE GENOMIC DNA]</scope>
    <source>
        <strain evidence="1 2">JPY167</strain>
    </source>
</reference>
<dbReference type="RefSeq" id="WP_342946591.1">
    <property type="nucleotide sequence ID" value="NZ_JAYMRV010000002.1"/>
</dbReference>
<sequence length="320" mass="35736">MNLQVDSSSTPITPLQEYLNAIGLPWQSSRASLQERFGIRLHPAYNWEIIEIDTPRPFVRGLLWPLSTAILPQFSPRMPAIEYSGASYFTEDARDNLHLTRAQLMPLLGEGKPTQTSNSLGHEWRFGPASVELHVWPPEMQRFFGANPSHSREPRLKVACSIGVKTGYRPVCSTKEKELIESFVPVARIPSDPSATNHVQHRPALQSELEFIRLLDSKEKSKYGRIGLSADHSALIFFGPELYCVPMTDIVQFEVERVQPAKGPGGSWLRLRCRCNEEVESTKTLTICCATGPDDLSALCADIARATGKPFVLLPYGADY</sequence>
<dbReference type="Proteomes" id="UP001489897">
    <property type="component" value="Unassembled WGS sequence"/>
</dbReference>
<accession>A0ABU9RMG4</accession>
<proteinExistence type="predicted"/>
<evidence type="ECO:0000313" key="2">
    <source>
        <dbReference type="Proteomes" id="UP001489897"/>
    </source>
</evidence>
<name>A0ABU9RMG4_9BURK</name>
<protein>
    <submittedName>
        <fullName evidence="1">Uncharacterized protein</fullName>
    </submittedName>
</protein>